<name>A0A0F9J6X5_9ZZZZ</name>
<dbReference type="AlphaFoldDB" id="A0A0F9J6X5"/>
<proteinExistence type="predicted"/>
<protein>
    <submittedName>
        <fullName evidence="1">Uncharacterized protein</fullName>
    </submittedName>
</protein>
<sequence length="27" mass="3348">MTYEAETKLIVENKKHPRAHRRHRFKA</sequence>
<dbReference type="EMBL" id="LAZR01010707">
    <property type="protein sequence ID" value="KKM65539.1"/>
    <property type="molecule type" value="Genomic_DNA"/>
</dbReference>
<comment type="caution">
    <text evidence="1">The sequence shown here is derived from an EMBL/GenBank/DDBJ whole genome shotgun (WGS) entry which is preliminary data.</text>
</comment>
<evidence type="ECO:0000313" key="1">
    <source>
        <dbReference type="EMBL" id="KKM65539.1"/>
    </source>
</evidence>
<accession>A0A0F9J6X5</accession>
<reference evidence="1" key="1">
    <citation type="journal article" date="2015" name="Nature">
        <title>Complex archaea that bridge the gap between prokaryotes and eukaryotes.</title>
        <authorList>
            <person name="Spang A."/>
            <person name="Saw J.H."/>
            <person name="Jorgensen S.L."/>
            <person name="Zaremba-Niedzwiedzka K."/>
            <person name="Martijn J."/>
            <person name="Lind A.E."/>
            <person name="van Eijk R."/>
            <person name="Schleper C."/>
            <person name="Guy L."/>
            <person name="Ettema T.J."/>
        </authorList>
    </citation>
    <scope>NUCLEOTIDE SEQUENCE</scope>
</reference>
<feature type="non-terminal residue" evidence="1">
    <location>
        <position position="27"/>
    </location>
</feature>
<gene>
    <name evidence="1" type="ORF">LCGC14_1490160</name>
</gene>
<organism evidence="1">
    <name type="scientific">marine sediment metagenome</name>
    <dbReference type="NCBI Taxonomy" id="412755"/>
    <lineage>
        <taxon>unclassified sequences</taxon>
        <taxon>metagenomes</taxon>
        <taxon>ecological metagenomes</taxon>
    </lineage>
</organism>